<protein>
    <recommendedName>
        <fullName evidence="2">Uridine phosphorylase</fullName>
        <ecNumber evidence="1">2.4.2.3</ecNumber>
    </recommendedName>
</protein>
<dbReference type="NCBIfam" id="TIGR00107">
    <property type="entry name" value="deoD"/>
    <property type="match status" value="1"/>
</dbReference>
<dbReference type="GO" id="GO:0005829">
    <property type="term" value="C:cytosol"/>
    <property type="evidence" value="ECO:0007669"/>
    <property type="project" value="TreeGrafter"/>
</dbReference>
<reference evidence="7 8" key="1">
    <citation type="journal article" date="2010" name="Stand. Genomic Sci.">
        <title>Complete genome sequence of Olsenella uli type strain (VPI D76D-27C).</title>
        <authorList>
            <person name="Goker M."/>
            <person name="Held B."/>
            <person name="Lucas S."/>
            <person name="Nolan M."/>
            <person name="Yasawong M."/>
            <person name="Glavina Del Rio T."/>
            <person name="Tice H."/>
            <person name="Cheng J.F."/>
            <person name="Bruce D."/>
            <person name="Detter J.C."/>
            <person name="Tapia R."/>
            <person name="Han C."/>
            <person name="Goodwin L."/>
            <person name="Pitluck S."/>
            <person name="Liolios K."/>
            <person name="Ivanova N."/>
            <person name="Mavromatis K."/>
            <person name="Mikhailova N."/>
            <person name="Pati A."/>
            <person name="Chen A."/>
            <person name="Palaniappan K."/>
            <person name="Land M."/>
            <person name="Hauser L."/>
            <person name="Chang Y.J."/>
            <person name="Jeffries C.D."/>
            <person name="Rohde M."/>
            <person name="Sikorski J."/>
            <person name="Pukall R."/>
            <person name="Woyke T."/>
            <person name="Bristow J."/>
            <person name="Eisen J.A."/>
            <person name="Markowitz V."/>
            <person name="Hugenholtz P."/>
            <person name="Kyrpides N.C."/>
            <person name="Klenk H.P."/>
            <person name="Lapidus A."/>
        </authorList>
    </citation>
    <scope>NUCLEOTIDE SEQUENCE [LARGE SCALE GENOMIC DNA]</scope>
    <source>
        <strain evidence="8">ATCC 49627 / DSM 7084 / CIP 109912 / JCM 12494 / NCIMB 702895 / VPI D76D-27C</strain>
    </source>
</reference>
<proteinExistence type="inferred from homology"/>
<dbReference type="GO" id="GO:0009116">
    <property type="term" value="P:nucleoside metabolic process"/>
    <property type="evidence" value="ECO:0007669"/>
    <property type="project" value="InterPro"/>
</dbReference>
<name>E1QWQ8_OLSUV</name>
<evidence type="ECO:0000256" key="4">
    <source>
        <dbReference type="ARBA" id="ARBA00022679"/>
    </source>
</evidence>
<evidence type="ECO:0000256" key="5">
    <source>
        <dbReference type="ARBA" id="ARBA00048447"/>
    </source>
</evidence>
<dbReference type="Pfam" id="PF01048">
    <property type="entry name" value="PNP_UDP_1"/>
    <property type="match status" value="1"/>
</dbReference>
<keyword evidence="3 7" id="KW-0328">Glycosyltransferase</keyword>
<dbReference type="GeneID" id="78512851"/>
<dbReference type="GO" id="GO:0004731">
    <property type="term" value="F:purine-nucleoside phosphorylase activity"/>
    <property type="evidence" value="ECO:0007669"/>
    <property type="project" value="InterPro"/>
</dbReference>
<dbReference type="PANTHER" id="PTHR43691">
    <property type="entry name" value="URIDINE PHOSPHORYLASE"/>
    <property type="match status" value="1"/>
</dbReference>
<keyword evidence="4 7" id="KW-0808">Transferase</keyword>
<dbReference type="EC" id="2.4.2.3" evidence="1"/>
<evidence type="ECO:0000313" key="8">
    <source>
        <dbReference type="Proteomes" id="UP000000333"/>
    </source>
</evidence>
<dbReference type="PANTHER" id="PTHR43691:SF11">
    <property type="entry name" value="FI09636P-RELATED"/>
    <property type="match status" value="1"/>
</dbReference>
<dbReference type="EMBL" id="CP002106">
    <property type="protein sequence ID" value="ADK68561.1"/>
    <property type="molecule type" value="Genomic_DNA"/>
</dbReference>
<accession>E1QWQ8</accession>
<dbReference type="NCBIfam" id="NF004489">
    <property type="entry name" value="PRK05819.1"/>
    <property type="match status" value="1"/>
</dbReference>
<evidence type="ECO:0000256" key="2">
    <source>
        <dbReference type="ARBA" id="ARBA00021980"/>
    </source>
</evidence>
<comment type="catalytic activity">
    <reaction evidence="5">
        <text>uridine + phosphate = alpha-D-ribose 1-phosphate + uracil</text>
        <dbReference type="Rhea" id="RHEA:24388"/>
        <dbReference type="ChEBI" id="CHEBI:16704"/>
        <dbReference type="ChEBI" id="CHEBI:17568"/>
        <dbReference type="ChEBI" id="CHEBI:43474"/>
        <dbReference type="ChEBI" id="CHEBI:57720"/>
        <dbReference type="EC" id="2.4.2.3"/>
    </reaction>
</comment>
<dbReference type="KEGG" id="ols:Olsu_1460"/>
<gene>
    <name evidence="7" type="ordered locus">Olsu_1460</name>
</gene>
<dbReference type="STRING" id="633147.Olsu_1460"/>
<dbReference type="SUPFAM" id="SSF53167">
    <property type="entry name" value="Purine and uridine phosphorylases"/>
    <property type="match status" value="1"/>
</dbReference>
<dbReference type="Proteomes" id="UP000000333">
    <property type="component" value="Chromosome"/>
</dbReference>
<dbReference type="InterPro" id="IPR035994">
    <property type="entry name" value="Nucleoside_phosphorylase_sf"/>
</dbReference>
<dbReference type="InterPro" id="IPR000845">
    <property type="entry name" value="Nucleoside_phosphorylase_d"/>
</dbReference>
<evidence type="ECO:0000313" key="7">
    <source>
        <dbReference type="EMBL" id="ADK68561.1"/>
    </source>
</evidence>
<evidence type="ECO:0000256" key="3">
    <source>
        <dbReference type="ARBA" id="ARBA00022676"/>
    </source>
</evidence>
<dbReference type="CDD" id="cd09006">
    <property type="entry name" value="PNP_EcPNPI-like"/>
    <property type="match status" value="1"/>
</dbReference>
<evidence type="ECO:0000259" key="6">
    <source>
        <dbReference type="Pfam" id="PF01048"/>
    </source>
</evidence>
<dbReference type="Gene3D" id="3.40.50.1580">
    <property type="entry name" value="Nucleoside phosphorylase domain"/>
    <property type="match status" value="1"/>
</dbReference>
<dbReference type="OrthoDB" id="9782889at2"/>
<dbReference type="RefSeq" id="WP_013252313.1">
    <property type="nucleotide sequence ID" value="NC_014363.1"/>
</dbReference>
<feature type="domain" description="Nucleoside phosphorylase" evidence="6">
    <location>
        <begin position="20"/>
        <end position="230"/>
    </location>
</feature>
<dbReference type="InterPro" id="IPR004402">
    <property type="entry name" value="DeoD-type"/>
</dbReference>
<dbReference type="HOGENOM" id="CLU_068457_2_0_11"/>
<dbReference type="GO" id="GO:0004850">
    <property type="term" value="F:uridine phosphorylase activity"/>
    <property type="evidence" value="ECO:0007669"/>
    <property type="project" value="UniProtKB-EC"/>
</dbReference>
<keyword evidence="8" id="KW-1185">Reference proteome</keyword>
<dbReference type="AlphaFoldDB" id="E1QWQ8"/>
<dbReference type="eggNOG" id="COG0813">
    <property type="taxonomic scope" value="Bacteria"/>
</dbReference>
<organism evidence="7 8">
    <name type="scientific">Olsenella uli (strain ATCC 49627 / DSM 7084 / CCUG 31166 / CIP 109912 / JCM 12494 / LMG 11480 / NCIMB 702895 / VPI D76D-27C)</name>
    <name type="common">Lactobacillus uli</name>
    <dbReference type="NCBI Taxonomy" id="633147"/>
    <lineage>
        <taxon>Bacteria</taxon>
        <taxon>Bacillati</taxon>
        <taxon>Actinomycetota</taxon>
        <taxon>Coriobacteriia</taxon>
        <taxon>Coriobacteriales</taxon>
        <taxon>Atopobiaceae</taxon>
        <taxon>Olsenella</taxon>
    </lineage>
</organism>
<evidence type="ECO:0000256" key="1">
    <source>
        <dbReference type="ARBA" id="ARBA00011888"/>
    </source>
</evidence>
<dbReference type="HAMAP" id="MF_01627">
    <property type="entry name" value="Pur_nucleosid_phosp"/>
    <property type="match status" value="1"/>
</dbReference>
<sequence length="242" mass="26313">MSQFETVSACIRCDKEDIAKVVLMPGDPLRAKFIAENFLEGPTLFNDVRNMLGYTGSYKGKRVSVMGSGMGIPSMCLYAHELYTQLGVDAIIRVGSTGGLADGVHARDVVIAMSAATNSSIAELYDSPVKLAPTADFEMLRGAVTSAEELGVGYKVGQVVSSDVFYNPRPDAARRYRDLGLLCVEMETAGLYIEAQASRKKAISILTVSDTFFTGESLSAEEREQSFTDMMRVSLETAWRTI</sequence>